<dbReference type="InterPro" id="IPR051599">
    <property type="entry name" value="Cell_Envelope_Assoc"/>
</dbReference>
<feature type="transmembrane region" description="Helical" evidence="1">
    <location>
        <begin position="7"/>
        <end position="25"/>
    </location>
</feature>
<keyword evidence="1" id="KW-0812">Transmembrane</keyword>
<protein>
    <submittedName>
        <fullName evidence="3">YdcF family protein</fullName>
    </submittedName>
</protein>
<dbReference type="PANTHER" id="PTHR30336:SF4">
    <property type="entry name" value="ENVELOPE BIOGENESIS FACTOR ELYC"/>
    <property type="match status" value="1"/>
</dbReference>
<dbReference type="Proteomes" id="UP000515823">
    <property type="component" value="Chromosome"/>
</dbReference>
<dbReference type="InterPro" id="IPR036737">
    <property type="entry name" value="OmpA-like_sf"/>
</dbReference>
<dbReference type="Gene3D" id="3.40.50.620">
    <property type="entry name" value="HUPs"/>
    <property type="match status" value="1"/>
</dbReference>
<dbReference type="GO" id="GO:0000270">
    <property type="term" value="P:peptidoglycan metabolic process"/>
    <property type="evidence" value="ECO:0007669"/>
    <property type="project" value="TreeGrafter"/>
</dbReference>
<dbReference type="GO" id="GO:0043164">
    <property type="term" value="P:Gram-negative-bacterium-type cell wall biogenesis"/>
    <property type="evidence" value="ECO:0007669"/>
    <property type="project" value="TreeGrafter"/>
</dbReference>
<dbReference type="InterPro" id="IPR003848">
    <property type="entry name" value="DUF218"/>
</dbReference>
<dbReference type="InterPro" id="IPR014729">
    <property type="entry name" value="Rossmann-like_a/b/a_fold"/>
</dbReference>
<keyword evidence="1" id="KW-1133">Transmembrane helix</keyword>
<dbReference type="RefSeq" id="WP_249303609.1">
    <property type="nucleotide sequence ID" value="NZ_CP060634.1"/>
</dbReference>
<dbReference type="Pfam" id="PF02698">
    <property type="entry name" value="DUF218"/>
    <property type="match status" value="1"/>
</dbReference>
<proteinExistence type="predicted"/>
<feature type="transmembrane region" description="Helical" evidence="1">
    <location>
        <begin position="70"/>
        <end position="90"/>
    </location>
</feature>
<evidence type="ECO:0000313" key="3">
    <source>
        <dbReference type="EMBL" id="QNM06217.1"/>
    </source>
</evidence>
<reference evidence="3 4" key="1">
    <citation type="submission" date="2020-08" db="EMBL/GenBank/DDBJ databases">
        <authorList>
            <person name="Liu C."/>
            <person name="Sun Q."/>
        </authorList>
    </citation>
    <scope>NUCLEOTIDE SEQUENCE [LARGE SCALE GENOMIC DNA]</scope>
    <source>
        <strain evidence="3 4">NSJ-38</strain>
    </source>
</reference>
<sequence length="250" mass="27672">MNILLGVVALLSVIYYGMIVSYAGIQASFSGFWLILGILAGALAVLLSMKKIHMTFRHFPLWIKVPVRTTIVLGILCFAAVEGFIVFHMFSSPEEPVDYLIVLGAQVRGDTVTKSLKYRLDTAADYLEEHPDTRVIVTGGKGPGENISEAAAMRNYLMDRGIDKKRIVLERYATNTVQNLLYSKSLLVSNKTSVGVVTNSFHVFRSVSIARKLGMENVTGIAAESDKLLLPNYMVREFFAVVKDKFLGNI</sequence>
<keyword evidence="1" id="KW-0472">Membrane</keyword>
<evidence type="ECO:0000313" key="4">
    <source>
        <dbReference type="Proteomes" id="UP000515823"/>
    </source>
</evidence>
<evidence type="ECO:0000259" key="2">
    <source>
        <dbReference type="Pfam" id="PF02698"/>
    </source>
</evidence>
<dbReference type="KEGG" id="qdo:H9Q78_03420"/>
<organism evidence="3 4">
    <name type="scientific">Qiania dongpingensis</name>
    <dbReference type="NCBI Taxonomy" id="2763669"/>
    <lineage>
        <taxon>Bacteria</taxon>
        <taxon>Bacillati</taxon>
        <taxon>Bacillota</taxon>
        <taxon>Clostridia</taxon>
        <taxon>Lachnospirales</taxon>
        <taxon>Lachnospiraceae</taxon>
        <taxon>Qiania</taxon>
    </lineage>
</organism>
<dbReference type="SUPFAM" id="SSF103088">
    <property type="entry name" value="OmpA-like"/>
    <property type="match status" value="1"/>
</dbReference>
<dbReference type="AlphaFoldDB" id="A0A7G9G5Y5"/>
<keyword evidence="4" id="KW-1185">Reference proteome</keyword>
<dbReference type="PANTHER" id="PTHR30336">
    <property type="entry name" value="INNER MEMBRANE PROTEIN, PROBABLE PERMEASE"/>
    <property type="match status" value="1"/>
</dbReference>
<gene>
    <name evidence="3" type="ORF">H9Q78_03420</name>
</gene>
<dbReference type="GO" id="GO:0005886">
    <property type="term" value="C:plasma membrane"/>
    <property type="evidence" value="ECO:0007669"/>
    <property type="project" value="TreeGrafter"/>
</dbReference>
<dbReference type="CDD" id="cd06259">
    <property type="entry name" value="YdcF-like"/>
    <property type="match status" value="1"/>
</dbReference>
<name>A0A7G9G5Y5_9FIRM</name>
<accession>A0A7G9G5Y5</accession>
<evidence type="ECO:0000256" key="1">
    <source>
        <dbReference type="SAM" id="Phobius"/>
    </source>
</evidence>
<dbReference type="EMBL" id="CP060634">
    <property type="protein sequence ID" value="QNM06217.1"/>
    <property type="molecule type" value="Genomic_DNA"/>
</dbReference>
<feature type="transmembrane region" description="Helical" evidence="1">
    <location>
        <begin position="31"/>
        <end position="49"/>
    </location>
</feature>
<feature type="domain" description="DUF218" evidence="2">
    <location>
        <begin position="98"/>
        <end position="239"/>
    </location>
</feature>